<reference evidence="1 2" key="1">
    <citation type="journal article" date="2021" name="Microb. Ecol.">
        <title>Candidatus Mesenet longicola: Novel Endosymbionts of Brontispa longissima that Induce Cytoplasmic Incompatibility.</title>
        <authorList>
            <person name="Takano S."/>
            <person name="Gotoh Y."/>
            <person name="Hayashi T."/>
        </authorList>
    </citation>
    <scope>NUCLEOTIDE SEQUENCE [LARGE SCALE GENOMIC DNA]</scope>
    <source>
        <strain evidence="1">L5</strain>
    </source>
</reference>
<dbReference type="AlphaFoldDB" id="A0A8J3HS07"/>
<name>A0A8J3HS07_9RICK</name>
<sequence length="343" mass="39817">MLSTDKLTNYNNIQASVEKLTHEETKADAIEALNDLPDEQLQVVNSRSDILDKILRGIERYNNEERRKGESNFYSKNVIKIIVNLFSEGGYDRLINSNPNVLELLISHCTYIQDSFDYPPETGNSNHFALLNDDKFRCLVTNENFCKFLLKTRHMDNFLNVSSRDTIISNENFKRCINNQDLILVYCFTNKNYSIHPLRDLMVNPNRNSMIDKLYSLEQQSELYCDKKTLDLILLNLPIIKQMVYDDASDNVIETLRYDDYEKIELLLKSVQKNIKQEVGANIKFIKYPDESTFYDKNLQYKIGDISLLQTYCAAKLMQDRGISAELYQTQVTQAISNAQSLT</sequence>
<comment type="caution">
    <text evidence="1">The sequence shown here is derived from an EMBL/GenBank/DDBJ whole genome shotgun (WGS) entry which is preliminary data.</text>
</comment>
<dbReference type="Proteomes" id="UP000637906">
    <property type="component" value="Unassembled WGS sequence"/>
</dbReference>
<evidence type="ECO:0000313" key="2">
    <source>
        <dbReference type="Proteomes" id="UP000637906"/>
    </source>
</evidence>
<evidence type="ECO:0000313" key="1">
    <source>
        <dbReference type="EMBL" id="GHM59213.1"/>
    </source>
</evidence>
<accession>A0A8J3HS07</accession>
<proteinExistence type="predicted"/>
<gene>
    <name evidence="1" type="ORF">sL5_02060</name>
</gene>
<keyword evidence="2" id="KW-1185">Reference proteome</keyword>
<organism evidence="1 2">
    <name type="scientific">Candidatus Mesenet longicola</name>
    <dbReference type="NCBI Taxonomy" id="1892558"/>
    <lineage>
        <taxon>Bacteria</taxon>
        <taxon>Pseudomonadati</taxon>
        <taxon>Pseudomonadota</taxon>
        <taxon>Alphaproteobacteria</taxon>
        <taxon>Rickettsiales</taxon>
        <taxon>Anaplasmataceae</taxon>
        <taxon>Candidatus Mesenet</taxon>
    </lineage>
</organism>
<protein>
    <submittedName>
        <fullName evidence="1">Uncharacterized protein</fullName>
    </submittedName>
</protein>
<dbReference type="EMBL" id="BNGU01000005">
    <property type="protein sequence ID" value="GHM59213.1"/>
    <property type="molecule type" value="Genomic_DNA"/>
</dbReference>